<sequence length="113" mass="13399">MTIVGPRRLLTGSSERQTSVRTQPTRWSAFFTETLNERNAGPRVPEARTIHWTTLPRDREKWRRYWRPLKEVDGQRDDRSSGIGVMDFRSNHTGRHRQTDRQANQQPHSARYI</sequence>
<name>A0A7I4Z294_HAECO</name>
<feature type="compositionally biased region" description="Basic and acidic residues" evidence="1">
    <location>
        <begin position="71"/>
        <end position="80"/>
    </location>
</feature>
<keyword evidence="2" id="KW-1185">Reference proteome</keyword>
<evidence type="ECO:0000313" key="3">
    <source>
        <dbReference type="WBParaSite" id="HCON_00172230-00001"/>
    </source>
</evidence>
<evidence type="ECO:0000313" key="2">
    <source>
        <dbReference type="Proteomes" id="UP000025227"/>
    </source>
</evidence>
<accession>A0A7I4Z294</accession>
<feature type="region of interest" description="Disordered" evidence="1">
    <location>
        <begin position="1"/>
        <end position="25"/>
    </location>
</feature>
<feature type="compositionally biased region" description="Polar residues" evidence="1">
    <location>
        <begin position="101"/>
        <end position="113"/>
    </location>
</feature>
<protein>
    <submittedName>
        <fullName evidence="3">Uncharacterized protein</fullName>
    </submittedName>
</protein>
<proteinExistence type="predicted"/>
<evidence type="ECO:0000256" key="1">
    <source>
        <dbReference type="SAM" id="MobiDB-lite"/>
    </source>
</evidence>
<dbReference type="AlphaFoldDB" id="A0A7I4Z294"/>
<dbReference type="Proteomes" id="UP000025227">
    <property type="component" value="Unplaced"/>
</dbReference>
<feature type="region of interest" description="Disordered" evidence="1">
    <location>
        <begin position="71"/>
        <end position="113"/>
    </location>
</feature>
<dbReference type="WBParaSite" id="HCON_00172230-00001">
    <property type="protein sequence ID" value="HCON_00172230-00001"/>
    <property type="gene ID" value="HCON_00172230"/>
</dbReference>
<reference evidence="3" key="1">
    <citation type="submission" date="2020-12" db="UniProtKB">
        <authorList>
            <consortium name="WormBaseParasite"/>
        </authorList>
    </citation>
    <scope>IDENTIFICATION</scope>
    <source>
        <strain evidence="3">MHco3</strain>
    </source>
</reference>
<organism evidence="2 3">
    <name type="scientific">Haemonchus contortus</name>
    <name type="common">Barber pole worm</name>
    <dbReference type="NCBI Taxonomy" id="6289"/>
    <lineage>
        <taxon>Eukaryota</taxon>
        <taxon>Metazoa</taxon>
        <taxon>Ecdysozoa</taxon>
        <taxon>Nematoda</taxon>
        <taxon>Chromadorea</taxon>
        <taxon>Rhabditida</taxon>
        <taxon>Rhabditina</taxon>
        <taxon>Rhabditomorpha</taxon>
        <taxon>Strongyloidea</taxon>
        <taxon>Trichostrongylidae</taxon>
        <taxon>Haemonchus</taxon>
    </lineage>
</organism>
<dbReference type="OrthoDB" id="410104at2759"/>
<feature type="compositionally biased region" description="Polar residues" evidence="1">
    <location>
        <begin position="11"/>
        <end position="25"/>
    </location>
</feature>